<evidence type="ECO:0000313" key="9">
    <source>
        <dbReference type="Proteomes" id="UP000259273"/>
    </source>
</evidence>
<dbReference type="STRING" id="1121937.GCA_000423125_00363"/>
<dbReference type="Pfam" id="PF00202">
    <property type="entry name" value="Aminotran_3"/>
    <property type="match status" value="1"/>
</dbReference>
<dbReference type="EMBL" id="DMND01000099">
    <property type="protein sequence ID" value="HAN27466.1"/>
    <property type="molecule type" value="Genomic_DNA"/>
</dbReference>
<dbReference type="PROSITE" id="PS00600">
    <property type="entry name" value="AA_TRANSFER_CLASS_3"/>
    <property type="match status" value="1"/>
</dbReference>
<sequence>MKIFEEIESEVQSYARSFPRVFNRAQGEYLYDEDGKQYLDFLAGAGTLNYGHNNPAFKTALLEYIEADGISHGLDLHTKAKAEFLETFSEKILKPRDLEFVVQFTGPTGTNAVEAALKLARNIAGRENVISFTNGFHGVSLGSLAATGNSHHRGASGVSLGGSSRMPFDGYLGDGIDTTAYLDKVLSDSSSGIDAPAAVLVETVQGEGGINAASFEWLRNLEAVCRKHDMLLIVDDIQAGCGRTGTFFSFEEAGIKPDIVTLSKSLSGYGLPFAVVLIKPELDQWKPGEHNGTFRGNNLAFVTAKAAIDTFWSDDAFAKGVQAKGRYVSERLEAIVARYGEGNFSTHGRGMFQGINCVNGEIAGRITRKAFAKGLMIETSGADDQVVKFLCPLTISQENLKRGIDIVEQAIAEVCASEGAIPEVVDFFEDEYSVSDDDRFRKAS</sequence>
<evidence type="ECO:0000256" key="7">
    <source>
        <dbReference type="RuleBase" id="RU365034"/>
    </source>
</evidence>
<dbReference type="Gene3D" id="3.90.1150.10">
    <property type="entry name" value="Aspartate Aminotransferase, domain 1"/>
    <property type="match status" value="1"/>
</dbReference>
<dbReference type="NCBIfam" id="TIGR00709">
    <property type="entry name" value="dat"/>
    <property type="match status" value="1"/>
</dbReference>
<dbReference type="NCBIfam" id="NF006733">
    <property type="entry name" value="PRK09264.1"/>
    <property type="match status" value="1"/>
</dbReference>
<evidence type="ECO:0000256" key="2">
    <source>
        <dbReference type="ARBA" id="ARBA00008954"/>
    </source>
</evidence>
<dbReference type="Gene3D" id="3.40.640.10">
    <property type="entry name" value="Type I PLP-dependent aspartate aminotransferase-like (Major domain)"/>
    <property type="match status" value="1"/>
</dbReference>
<evidence type="ECO:0000256" key="3">
    <source>
        <dbReference type="ARBA" id="ARBA00022576"/>
    </source>
</evidence>
<dbReference type="PANTHER" id="PTHR43552:SF2">
    <property type="entry name" value="DIAMINOBUTYRATE--2-OXOGLUTARATE TRANSAMINASE"/>
    <property type="match status" value="1"/>
</dbReference>
<keyword evidence="4 7" id="KW-0808">Transferase</keyword>
<comment type="similarity">
    <text evidence="2 6">Belongs to the class-III pyridoxal-phosphate-dependent aminotransferase family.</text>
</comment>
<keyword evidence="3 7" id="KW-0032">Aminotransferase</keyword>
<dbReference type="InterPro" id="IPR015422">
    <property type="entry name" value="PyrdxlP-dep_Trfase_small"/>
</dbReference>
<evidence type="ECO:0000256" key="1">
    <source>
        <dbReference type="ARBA" id="ARBA00001933"/>
    </source>
</evidence>
<dbReference type="InterPro" id="IPR012773">
    <property type="entry name" value="Ectoine_EctB"/>
</dbReference>
<dbReference type="SUPFAM" id="SSF53383">
    <property type="entry name" value="PLP-dependent transferases"/>
    <property type="match status" value="1"/>
</dbReference>
<protein>
    <recommendedName>
        <fullName evidence="7">Diaminobutyrate--2-oxoglutarate transaminase</fullName>
        <ecNumber evidence="7">2.6.1.76</ecNumber>
    </recommendedName>
    <alternativeName>
        <fullName evidence="7">DABA aminotransferase</fullName>
    </alternativeName>
</protein>
<evidence type="ECO:0000256" key="4">
    <source>
        <dbReference type="ARBA" id="ARBA00022679"/>
    </source>
</evidence>
<dbReference type="GO" id="GO:0019491">
    <property type="term" value="P:ectoine biosynthetic process"/>
    <property type="evidence" value="ECO:0007669"/>
    <property type="project" value="UniProtKB-UniPathway"/>
</dbReference>
<evidence type="ECO:0000256" key="6">
    <source>
        <dbReference type="RuleBase" id="RU003560"/>
    </source>
</evidence>
<comment type="caution">
    <text evidence="8">The sequence shown here is derived from an EMBL/GenBank/DDBJ whole genome shotgun (WGS) entry which is preliminary data.</text>
</comment>
<dbReference type="GO" id="GO:0045303">
    <property type="term" value="F:diaminobutyrate-2-oxoglutarate transaminase activity"/>
    <property type="evidence" value="ECO:0007669"/>
    <property type="project" value="UniProtKB-EC"/>
</dbReference>
<dbReference type="CDD" id="cd00610">
    <property type="entry name" value="OAT_like"/>
    <property type="match status" value="1"/>
</dbReference>
<dbReference type="PANTHER" id="PTHR43552">
    <property type="entry name" value="DIAMINOBUTYRATE--2-OXOGLUTARATE AMINOTRANSFERASE"/>
    <property type="match status" value="1"/>
</dbReference>
<reference evidence="8 9" key="1">
    <citation type="journal article" date="2018" name="Nat. Biotechnol.">
        <title>A standardized bacterial taxonomy based on genome phylogeny substantially revises the tree of life.</title>
        <authorList>
            <person name="Parks D.H."/>
            <person name="Chuvochina M."/>
            <person name="Waite D.W."/>
            <person name="Rinke C."/>
            <person name="Skarshewski A."/>
            <person name="Chaumeil P.A."/>
            <person name="Hugenholtz P."/>
        </authorList>
    </citation>
    <scope>NUCLEOTIDE SEQUENCE [LARGE SCALE GENOMIC DNA]</scope>
    <source>
        <strain evidence="8">UBA9158</strain>
    </source>
</reference>
<dbReference type="InterPro" id="IPR015424">
    <property type="entry name" value="PyrdxlP-dep_Trfase"/>
</dbReference>
<dbReference type="GO" id="GO:0030170">
    <property type="term" value="F:pyridoxal phosphate binding"/>
    <property type="evidence" value="ECO:0007669"/>
    <property type="project" value="InterPro"/>
</dbReference>
<dbReference type="GO" id="GO:0047307">
    <property type="term" value="F:diaminobutyrate-pyruvate transaminase activity"/>
    <property type="evidence" value="ECO:0007669"/>
    <property type="project" value="InterPro"/>
</dbReference>
<comment type="catalytic activity">
    <reaction evidence="7">
        <text>L-2,4-diaminobutanoate + 2-oxoglutarate = L-aspartate 4-semialdehyde + L-glutamate</text>
        <dbReference type="Rhea" id="RHEA:11160"/>
        <dbReference type="ChEBI" id="CHEBI:16810"/>
        <dbReference type="ChEBI" id="CHEBI:29985"/>
        <dbReference type="ChEBI" id="CHEBI:58761"/>
        <dbReference type="ChEBI" id="CHEBI:537519"/>
        <dbReference type="EC" id="2.6.1.76"/>
    </reaction>
</comment>
<dbReference type="InterPro" id="IPR049704">
    <property type="entry name" value="Aminotrans_3_PPA_site"/>
</dbReference>
<accession>A0A3C1KMN8</accession>
<proteinExistence type="inferred from homology"/>
<organism evidence="8 9">
    <name type="scientific">Haliea salexigens</name>
    <dbReference type="NCBI Taxonomy" id="287487"/>
    <lineage>
        <taxon>Bacteria</taxon>
        <taxon>Pseudomonadati</taxon>
        <taxon>Pseudomonadota</taxon>
        <taxon>Gammaproteobacteria</taxon>
        <taxon>Cellvibrionales</taxon>
        <taxon>Halieaceae</taxon>
        <taxon>Haliea</taxon>
    </lineage>
</organism>
<dbReference type="InterPro" id="IPR005814">
    <property type="entry name" value="Aminotrans_3"/>
</dbReference>
<dbReference type="AlphaFoldDB" id="A0A3C1KMN8"/>
<dbReference type="Proteomes" id="UP000259273">
    <property type="component" value="Unassembled WGS sequence"/>
</dbReference>
<dbReference type="UniPathway" id="UPA00067">
    <property type="reaction ID" value="UER00121"/>
</dbReference>
<evidence type="ECO:0000313" key="8">
    <source>
        <dbReference type="EMBL" id="HAN27466.1"/>
    </source>
</evidence>
<evidence type="ECO:0000256" key="5">
    <source>
        <dbReference type="ARBA" id="ARBA00022898"/>
    </source>
</evidence>
<dbReference type="NCBIfam" id="TIGR02407">
    <property type="entry name" value="ectoine_ectB"/>
    <property type="match status" value="1"/>
</dbReference>
<dbReference type="EC" id="2.6.1.76" evidence="7"/>
<dbReference type="PIRSF" id="PIRSF000521">
    <property type="entry name" value="Transaminase_4ab_Lys_Orn"/>
    <property type="match status" value="1"/>
</dbReference>
<dbReference type="InterPro" id="IPR004637">
    <property type="entry name" value="Dat"/>
</dbReference>
<gene>
    <name evidence="8" type="primary">ectB</name>
    <name evidence="8" type="ORF">DCP75_07060</name>
</gene>
<comment type="function">
    <text evidence="7">Catalyzes reversively the conversion of L-aspartate beta-semialdehyde (ASA) to L-2,4-diaminobutyrate (DABA) by transamination with L-glutamate.</text>
</comment>
<dbReference type="InterPro" id="IPR015421">
    <property type="entry name" value="PyrdxlP-dep_Trfase_major"/>
</dbReference>
<keyword evidence="5 6" id="KW-0663">Pyridoxal phosphate</keyword>
<comment type="cofactor">
    <cofactor evidence="1 7">
        <name>pyridoxal 5'-phosphate</name>
        <dbReference type="ChEBI" id="CHEBI:597326"/>
    </cofactor>
</comment>
<name>A0A3C1KMN8_9GAMM</name>
<comment type="pathway">
    <text evidence="7">Amine and polyamine biosynthesis; ectoine biosynthesis; L-ectoine from L-aspartate 4-semialdehyde: step 1/3.</text>
</comment>